<gene>
    <name evidence="2" type="ORF">SAMN04515673_101524</name>
</gene>
<evidence type="ECO:0000313" key="3">
    <source>
        <dbReference type="Proteomes" id="UP000199302"/>
    </source>
</evidence>
<evidence type="ECO:0000313" key="2">
    <source>
        <dbReference type="EMBL" id="SFQ97768.1"/>
    </source>
</evidence>
<evidence type="ECO:0000256" key="1">
    <source>
        <dbReference type="SAM" id="MobiDB-lite"/>
    </source>
</evidence>
<dbReference type="Proteomes" id="UP000199302">
    <property type="component" value="Unassembled WGS sequence"/>
</dbReference>
<proteinExistence type="predicted"/>
<sequence>MMVLAHGFIDWRGATSPVPRPTCAHTVERSARRHAGQPPTAPMGGGFSPARGRALPSLPRTTPEPPA</sequence>
<accession>A0A1I6CX40</accession>
<organism evidence="2 3">
    <name type="scientific">Poseidonocella sedimentorum</name>
    <dbReference type="NCBI Taxonomy" id="871652"/>
    <lineage>
        <taxon>Bacteria</taxon>
        <taxon>Pseudomonadati</taxon>
        <taxon>Pseudomonadota</taxon>
        <taxon>Alphaproteobacteria</taxon>
        <taxon>Rhodobacterales</taxon>
        <taxon>Roseobacteraceae</taxon>
        <taxon>Poseidonocella</taxon>
    </lineage>
</organism>
<protein>
    <submittedName>
        <fullName evidence="2">Uncharacterized protein</fullName>
    </submittedName>
</protein>
<feature type="region of interest" description="Disordered" evidence="1">
    <location>
        <begin position="9"/>
        <end position="67"/>
    </location>
</feature>
<reference evidence="2 3" key="1">
    <citation type="submission" date="2016-10" db="EMBL/GenBank/DDBJ databases">
        <authorList>
            <person name="de Groot N.N."/>
        </authorList>
    </citation>
    <scope>NUCLEOTIDE SEQUENCE [LARGE SCALE GENOMIC DNA]</scope>
    <source>
        <strain evidence="3">KMM 9023,NRIC 0796,JCM 17311,KCTC 23692</strain>
    </source>
</reference>
<keyword evidence="3" id="KW-1185">Reference proteome</keyword>
<dbReference type="STRING" id="871652.SAMN04515673_101524"/>
<dbReference type="EMBL" id="FOYI01000001">
    <property type="protein sequence ID" value="SFQ97768.1"/>
    <property type="molecule type" value="Genomic_DNA"/>
</dbReference>
<dbReference type="AlphaFoldDB" id="A0A1I6CX40"/>
<name>A0A1I6CX40_9RHOB</name>